<keyword evidence="5" id="KW-0472">Membrane</keyword>
<keyword evidence="5" id="KW-1133">Transmembrane helix</keyword>
<evidence type="ECO:0000256" key="4">
    <source>
        <dbReference type="ARBA" id="ARBA00022801"/>
    </source>
</evidence>
<dbReference type="GO" id="GO:0030145">
    <property type="term" value="F:manganese ion binding"/>
    <property type="evidence" value="ECO:0007669"/>
    <property type="project" value="InterPro"/>
</dbReference>
<keyword evidence="4" id="KW-0378">Hydrolase</keyword>
<dbReference type="Proteomes" id="UP000440732">
    <property type="component" value="Unassembled WGS sequence"/>
</dbReference>
<evidence type="ECO:0000259" key="6">
    <source>
        <dbReference type="Pfam" id="PF00883"/>
    </source>
</evidence>
<comment type="similarity">
    <text evidence="1">Belongs to the peptidase M17 family.</text>
</comment>
<dbReference type="GO" id="GO:0005737">
    <property type="term" value="C:cytoplasm"/>
    <property type="evidence" value="ECO:0007669"/>
    <property type="project" value="InterPro"/>
</dbReference>
<dbReference type="SUPFAM" id="SSF53187">
    <property type="entry name" value="Zn-dependent exopeptidases"/>
    <property type="match status" value="1"/>
</dbReference>
<gene>
    <name evidence="7" type="ORF">PF006_g7886</name>
</gene>
<accession>A0A6A3UBY8</accession>
<dbReference type="EMBL" id="QXGA01000349">
    <property type="protein sequence ID" value="KAE9147426.1"/>
    <property type="molecule type" value="Genomic_DNA"/>
</dbReference>
<comment type="caution">
    <text evidence="7">The sequence shown here is derived from an EMBL/GenBank/DDBJ whole genome shotgun (WGS) entry which is preliminary data.</text>
</comment>
<dbReference type="InterPro" id="IPR000819">
    <property type="entry name" value="Peptidase_M17_C"/>
</dbReference>
<feature type="non-terminal residue" evidence="7">
    <location>
        <position position="1"/>
    </location>
</feature>
<reference evidence="7 8" key="1">
    <citation type="submission" date="2018-08" db="EMBL/GenBank/DDBJ databases">
        <title>Genomic investigation of the strawberry pathogen Phytophthora fragariae indicates pathogenicity is determined by transcriptional variation in three key races.</title>
        <authorList>
            <person name="Adams T.M."/>
            <person name="Armitage A.D."/>
            <person name="Sobczyk M.K."/>
            <person name="Bates H.J."/>
            <person name="Dunwell J.M."/>
            <person name="Nellist C.F."/>
            <person name="Harrison R.J."/>
        </authorList>
    </citation>
    <scope>NUCLEOTIDE SEQUENCE [LARGE SCALE GENOMIC DNA]</scope>
    <source>
        <strain evidence="7 8">NOV-5</strain>
    </source>
</reference>
<evidence type="ECO:0000256" key="2">
    <source>
        <dbReference type="ARBA" id="ARBA00022438"/>
    </source>
</evidence>
<evidence type="ECO:0000313" key="8">
    <source>
        <dbReference type="Proteomes" id="UP000440732"/>
    </source>
</evidence>
<proteinExistence type="inferred from homology"/>
<evidence type="ECO:0000256" key="1">
    <source>
        <dbReference type="ARBA" id="ARBA00009528"/>
    </source>
</evidence>
<sequence length="290" mass="30821">AAAAVTGSEPWFIMQGVQSVLEAVHDHGAVLVGEPPTFVKGHSAPVAGAEAEADDVVVVVLMLPGHTTRTRGSRRARPWRVRCRSHGVQDTAIQGVKLRDQGFGGIYGVGKAATHKPALVCLSHVPEGAAEDAKGVAMVDKGIIFDTGGLPIKTGGFMVGMKRDLVPSARQTLQQLIQDACYHATFSHVVEPGDDDSLEPKFTVAGMYGAACVGKIEAALLLLFLLATPVQFGVGLRFYVAAWKGLQHRAMAMDFLVVAGTTMSYTYSFMSMAGSALHENYKGHHFCESS</sequence>
<dbReference type="Pfam" id="PF00883">
    <property type="entry name" value="Peptidase_M17"/>
    <property type="match status" value="1"/>
</dbReference>
<dbReference type="Gene3D" id="3.40.630.10">
    <property type="entry name" value="Zn peptidases"/>
    <property type="match status" value="1"/>
</dbReference>
<dbReference type="PANTHER" id="PTHR11963">
    <property type="entry name" value="LEUCINE AMINOPEPTIDASE-RELATED"/>
    <property type="match status" value="1"/>
</dbReference>
<keyword evidence="5" id="KW-0812">Transmembrane</keyword>
<protein>
    <recommendedName>
        <fullName evidence="6">Cytosol aminopeptidase domain-containing protein</fullName>
    </recommendedName>
</protein>
<dbReference type="InterPro" id="IPR011356">
    <property type="entry name" value="Leucine_aapep/pepB"/>
</dbReference>
<keyword evidence="3" id="KW-0645">Protease</keyword>
<dbReference type="PANTHER" id="PTHR11963:SF48">
    <property type="entry name" value="DIPEPTIDASE B, ISOFORM A"/>
    <property type="match status" value="1"/>
</dbReference>
<feature type="domain" description="Cytosol aminopeptidase" evidence="6">
    <location>
        <begin position="86"/>
        <end position="168"/>
    </location>
</feature>
<dbReference type="GO" id="GO:0070006">
    <property type="term" value="F:metalloaminopeptidase activity"/>
    <property type="evidence" value="ECO:0007669"/>
    <property type="project" value="InterPro"/>
</dbReference>
<evidence type="ECO:0000256" key="3">
    <source>
        <dbReference type="ARBA" id="ARBA00022670"/>
    </source>
</evidence>
<evidence type="ECO:0000313" key="7">
    <source>
        <dbReference type="EMBL" id="KAE9147426.1"/>
    </source>
</evidence>
<organism evidence="7 8">
    <name type="scientific">Phytophthora fragariae</name>
    <dbReference type="NCBI Taxonomy" id="53985"/>
    <lineage>
        <taxon>Eukaryota</taxon>
        <taxon>Sar</taxon>
        <taxon>Stramenopiles</taxon>
        <taxon>Oomycota</taxon>
        <taxon>Peronosporomycetes</taxon>
        <taxon>Peronosporales</taxon>
        <taxon>Peronosporaceae</taxon>
        <taxon>Phytophthora</taxon>
    </lineage>
</organism>
<feature type="transmembrane region" description="Helical" evidence="5">
    <location>
        <begin position="218"/>
        <end position="240"/>
    </location>
</feature>
<feature type="transmembrane region" description="Helical" evidence="5">
    <location>
        <begin position="252"/>
        <end position="270"/>
    </location>
</feature>
<keyword evidence="2" id="KW-0031">Aminopeptidase</keyword>
<evidence type="ECO:0000256" key="5">
    <source>
        <dbReference type="SAM" id="Phobius"/>
    </source>
</evidence>
<name>A0A6A3UBY8_9STRA</name>
<dbReference type="GO" id="GO:0006508">
    <property type="term" value="P:proteolysis"/>
    <property type="evidence" value="ECO:0007669"/>
    <property type="project" value="UniProtKB-KW"/>
</dbReference>
<dbReference type="AlphaFoldDB" id="A0A6A3UBY8"/>